<keyword evidence="3" id="KW-0813">Transport</keyword>
<feature type="transmembrane region" description="Helical" evidence="8">
    <location>
        <begin position="297"/>
        <end position="314"/>
    </location>
</feature>
<evidence type="ECO:0000256" key="6">
    <source>
        <dbReference type="ARBA" id="ARBA00023136"/>
    </source>
</evidence>
<feature type="transmembrane region" description="Helical" evidence="8">
    <location>
        <begin position="458"/>
        <end position="480"/>
    </location>
</feature>
<keyword evidence="11" id="KW-1185">Reference proteome</keyword>
<keyword evidence="5 8" id="KW-1133">Transmembrane helix</keyword>
<feature type="transmembrane region" description="Helical" evidence="8">
    <location>
        <begin position="362"/>
        <end position="380"/>
    </location>
</feature>
<reference evidence="10 11" key="1">
    <citation type="submission" date="2018-06" db="EMBL/GenBank/DDBJ databases">
        <title>A transcriptomic atlas of mushroom development highlights an independent origin of complex multicellularity.</title>
        <authorList>
            <consortium name="DOE Joint Genome Institute"/>
            <person name="Krizsan K."/>
            <person name="Almasi E."/>
            <person name="Merenyi Z."/>
            <person name="Sahu N."/>
            <person name="Viragh M."/>
            <person name="Koszo T."/>
            <person name="Mondo S."/>
            <person name="Kiss B."/>
            <person name="Balint B."/>
            <person name="Kues U."/>
            <person name="Barry K."/>
            <person name="Hegedus J.C."/>
            <person name="Henrissat B."/>
            <person name="Johnson J."/>
            <person name="Lipzen A."/>
            <person name="Ohm R."/>
            <person name="Nagy I."/>
            <person name="Pangilinan J."/>
            <person name="Yan J."/>
            <person name="Xiong Y."/>
            <person name="Grigoriev I.V."/>
            <person name="Hibbett D.S."/>
            <person name="Nagy L.G."/>
        </authorList>
    </citation>
    <scope>NUCLEOTIDE SEQUENCE [LARGE SCALE GENOMIC DNA]</scope>
    <source>
        <strain evidence="10 11">SZMC22713</strain>
    </source>
</reference>
<name>A0A4Y7QPN0_9AGAM</name>
<dbReference type="InterPro" id="IPR050930">
    <property type="entry name" value="MFS_Vesicular_Transporter"/>
</dbReference>
<feature type="transmembrane region" description="Helical" evidence="8">
    <location>
        <begin position="424"/>
        <end position="446"/>
    </location>
</feature>
<dbReference type="VEuPathDB" id="FungiDB:BD410DRAFT_712156"/>
<dbReference type="PROSITE" id="PS50850">
    <property type="entry name" value="MFS"/>
    <property type="match status" value="1"/>
</dbReference>
<feature type="transmembrane region" description="Helical" evidence="8">
    <location>
        <begin position="149"/>
        <end position="170"/>
    </location>
</feature>
<dbReference type="OrthoDB" id="440553at2759"/>
<evidence type="ECO:0000256" key="3">
    <source>
        <dbReference type="ARBA" id="ARBA00022448"/>
    </source>
</evidence>
<accession>A0A4Y7QPN0</accession>
<dbReference type="EMBL" id="ML170157">
    <property type="protein sequence ID" value="TDL28849.1"/>
    <property type="molecule type" value="Genomic_DNA"/>
</dbReference>
<feature type="transmembrane region" description="Helical" evidence="8">
    <location>
        <begin position="88"/>
        <end position="105"/>
    </location>
</feature>
<evidence type="ECO:0000256" key="8">
    <source>
        <dbReference type="SAM" id="Phobius"/>
    </source>
</evidence>
<dbReference type="PANTHER" id="PTHR23506:SF23">
    <property type="entry name" value="GH10249P"/>
    <property type="match status" value="1"/>
</dbReference>
<evidence type="ECO:0000256" key="1">
    <source>
        <dbReference type="ARBA" id="ARBA00004141"/>
    </source>
</evidence>
<dbReference type="Pfam" id="PF07690">
    <property type="entry name" value="MFS_1"/>
    <property type="match status" value="2"/>
</dbReference>
<dbReference type="STRING" id="50990.A0A4Y7QPN0"/>
<feature type="transmembrane region" description="Helical" evidence="8">
    <location>
        <begin position="176"/>
        <end position="197"/>
    </location>
</feature>
<feature type="region of interest" description="Disordered" evidence="7">
    <location>
        <begin position="222"/>
        <end position="259"/>
    </location>
</feature>
<gene>
    <name evidence="10" type="ORF">BD410DRAFT_712156</name>
</gene>
<evidence type="ECO:0000259" key="9">
    <source>
        <dbReference type="PROSITE" id="PS50850"/>
    </source>
</evidence>
<feature type="transmembrane region" description="Helical" evidence="8">
    <location>
        <begin position="111"/>
        <end position="137"/>
    </location>
</feature>
<dbReference type="PRINTS" id="PR01035">
    <property type="entry name" value="TCRTETA"/>
</dbReference>
<dbReference type="CDD" id="cd17325">
    <property type="entry name" value="MFS_MdtG_SLC18_like"/>
    <property type="match status" value="1"/>
</dbReference>
<feature type="transmembrane region" description="Helical" evidence="8">
    <location>
        <begin position="386"/>
        <end position="412"/>
    </location>
</feature>
<dbReference type="InterPro" id="IPR036259">
    <property type="entry name" value="MFS_trans_sf"/>
</dbReference>
<evidence type="ECO:0000256" key="7">
    <source>
        <dbReference type="SAM" id="MobiDB-lite"/>
    </source>
</evidence>
<feature type="transmembrane region" description="Helical" evidence="8">
    <location>
        <begin position="334"/>
        <end position="355"/>
    </location>
</feature>
<feature type="compositionally biased region" description="Polar residues" evidence="7">
    <location>
        <begin position="247"/>
        <end position="256"/>
    </location>
</feature>
<dbReference type="InterPro" id="IPR020846">
    <property type="entry name" value="MFS_dom"/>
</dbReference>
<evidence type="ECO:0000256" key="4">
    <source>
        <dbReference type="ARBA" id="ARBA00022692"/>
    </source>
</evidence>
<comment type="similarity">
    <text evidence="2">Belongs to the major facilitator superfamily. Vesicular transporter family.</text>
</comment>
<dbReference type="Proteomes" id="UP000294933">
    <property type="component" value="Unassembled WGS sequence"/>
</dbReference>
<dbReference type="SUPFAM" id="SSF103473">
    <property type="entry name" value="MFS general substrate transporter"/>
    <property type="match status" value="1"/>
</dbReference>
<evidence type="ECO:0000313" key="11">
    <source>
        <dbReference type="Proteomes" id="UP000294933"/>
    </source>
</evidence>
<evidence type="ECO:0000313" key="10">
    <source>
        <dbReference type="EMBL" id="TDL28849.1"/>
    </source>
</evidence>
<dbReference type="GO" id="GO:0016020">
    <property type="term" value="C:membrane"/>
    <property type="evidence" value="ECO:0007669"/>
    <property type="project" value="UniProtKB-SubCell"/>
</dbReference>
<keyword evidence="4 8" id="KW-0812">Transmembrane</keyword>
<organism evidence="10 11">
    <name type="scientific">Rickenella mellea</name>
    <dbReference type="NCBI Taxonomy" id="50990"/>
    <lineage>
        <taxon>Eukaryota</taxon>
        <taxon>Fungi</taxon>
        <taxon>Dikarya</taxon>
        <taxon>Basidiomycota</taxon>
        <taxon>Agaricomycotina</taxon>
        <taxon>Agaricomycetes</taxon>
        <taxon>Hymenochaetales</taxon>
        <taxon>Rickenellaceae</taxon>
        <taxon>Rickenella</taxon>
    </lineage>
</organism>
<evidence type="ECO:0000256" key="5">
    <source>
        <dbReference type="ARBA" id="ARBA00022989"/>
    </source>
</evidence>
<dbReference type="InterPro" id="IPR011701">
    <property type="entry name" value="MFS"/>
</dbReference>
<dbReference type="Gene3D" id="1.20.1250.20">
    <property type="entry name" value="MFS general substrate transporter like domains"/>
    <property type="match status" value="2"/>
</dbReference>
<dbReference type="GO" id="GO:0022857">
    <property type="term" value="F:transmembrane transporter activity"/>
    <property type="evidence" value="ECO:0007669"/>
    <property type="project" value="InterPro"/>
</dbReference>
<feature type="domain" description="Major facilitator superfamily (MFS) profile" evidence="9">
    <location>
        <begin position="21"/>
        <end position="485"/>
    </location>
</feature>
<dbReference type="PANTHER" id="PTHR23506">
    <property type="entry name" value="GH10249P"/>
    <property type="match status" value="1"/>
</dbReference>
<keyword evidence="6 8" id="KW-0472">Membrane</keyword>
<evidence type="ECO:0000256" key="2">
    <source>
        <dbReference type="ARBA" id="ARBA00006829"/>
    </source>
</evidence>
<sequence length="504" mass="54438">MSDIATSRSARRPWGLKWRSSVWFVTFGIATDLLVYSVIIPVVPFQLEKLRYNNVSGLTGWLLFAYSAGIVISTPLLAHLSEIYRSRWWPMMFGLVSLIGSSVMFMEAPNYLVMVIARIMQGISSSAVWIVGLALLCDTAPEQKIGQQLGLAMAGLSLGLVIAPPIGGALYDHFGFRAPFIFGIICAAADGIGRILVVERKDALKWGYDPAAAFISTGIQDGVQETSIPPPHSTLRNPDVGGEEKSSSTPTDTSCATPKLVTREVEANTSPAPIVEQPKVTLNPLGVLFALSKSSRALASILNTFIYGVVFTGLEPTLPLRMQAVWNFNPGQVGLAYVAAGIPPIFSSPLVGLYVDRHGAAWISLICLLFSLPWWLILIVRWHVGLFIASFAVAVFFMSGVVSPLTAELAAVARTIPGLGYAHIYGAFNFAYGIGCGVGPLMGGQASYSQIYDHVHQGWVAVCCITAGFVFVASVVSFCYTDEHPLLKRILNFKARRDSDEPTA</sequence>
<dbReference type="AlphaFoldDB" id="A0A4Y7QPN0"/>
<feature type="transmembrane region" description="Helical" evidence="8">
    <location>
        <begin position="63"/>
        <end position="81"/>
    </location>
</feature>
<protein>
    <submittedName>
        <fullName evidence="10">MFS general substrate transporter</fullName>
    </submittedName>
</protein>
<comment type="subcellular location">
    <subcellularLocation>
        <location evidence="1">Membrane</location>
        <topology evidence="1">Multi-pass membrane protein</topology>
    </subcellularLocation>
</comment>
<feature type="transmembrane region" description="Helical" evidence="8">
    <location>
        <begin position="21"/>
        <end position="43"/>
    </location>
</feature>
<proteinExistence type="inferred from homology"/>
<dbReference type="InterPro" id="IPR001958">
    <property type="entry name" value="Tet-R_TetA/multi-R_MdtG-like"/>
</dbReference>